<feature type="chain" id="PRO_5006842795" description="FecR protein domain-containing protein" evidence="1">
    <location>
        <begin position="29"/>
        <end position="969"/>
    </location>
</feature>
<dbReference type="STRING" id="121719.APZ00_24045"/>
<feature type="domain" description="FecR protein" evidence="2">
    <location>
        <begin position="65"/>
        <end position="158"/>
    </location>
</feature>
<dbReference type="RefSeq" id="WP_058900468.1">
    <property type="nucleotide sequence ID" value="NZ_CP013068.1"/>
</dbReference>
<evidence type="ECO:0000259" key="2">
    <source>
        <dbReference type="Pfam" id="PF04773"/>
    </source>
</evidence>
<dbReference type="EMBL" id="CP013068">
    <property type="protein sequence ID" value="ALV29734.1"/>
    <property type="molecule type" value="Genomic_DNA"/>
</dbReference>
<dbReference type="Pfam" id="PF04773">
    <property type="entry name" value="FecR"/>
    <property type="match status" value="1"/>
</dbReference>
<sequence>MMSRFRTARSLAAAVSLLPALLASTAMAATDVGVATAVNPQAQGTAPGAGVRTIMLGNNIYHNERIRTGGTGLVQVLFVDGSTFTVGANSDLVIDEFVFDPEAGTGKLVASMGKGVARFVGGKLSKNKGGVNVRTPVGTIGIRGGIANLEVREDGGTFSLVFGKELTFTGPSGTGQRIYEPGYTMVVGGRGSGLPEIRPTTQADLGSLQQSLTSRPGQNGGAPRPPTNEIVARSGIPSVNSNLSTVNTLPSPKPQVVVATELGRVEDAIEKTPRPDVSEGNGGTAPAIPVPRLHALSGGSWLELPWPHYLSDPGRQGVLGKGGGAIDGELVLEGSLSGGSSGAYSSANGDSVLTGEIDGQIITVGVPSMPGISYFQSALTDKGYHIGQISQSGVPSWLSVDAGTDGNIETNGRGVFYRGSGDFIALLYQEAFFPGDMPYFGTDLSDAILAFGGTAGSFDVMDQGDLRTYTLTADLQQLLSAGVQNSDGSVTVADTGALFLNPLVAQDLGASFLSGVGNTGLLVLESDAGAESTPPPLALAASFSIQGSGSSQQSMVSLFLGSITENYFSGTMTLDGDRRGGYKSASHDATGNFSGGIGSLEGVDGAHAYGSNAQNFLLSGNASGNIYVDSYAVVPSTISASEQYSASTHIAELSSSADGSTLTRTTRNLSAFAAGMVQQGSGGTLVVTPYASQGTFDNTVRFDAASKSLSASFSLSDQSYTGAGYAPKMTVSFGNSASAPESERASVFIDNDRYAAIETSDSLGNGLRDDAGTSKDADAKSYFISNTLVEGADSAIFAGVTTKCSCAFLEWGYWGTSLVTDNPYPAADDVAQVHLGTWAAGRLLGPNDLPSSGSASYQGHAVGSVVNGGSQYLAAGDFNMSVDFASRHGTATISNFDGRTFGANVSESNPFADQNLFSGAIFDSGTMGGTFNASLVQGPNSNFDGVIGNFSAIDGSWMATGVAVGERLP</sequence>
<keyword evidence="4" id="KW-1185">Reference proteome</keyword>
<dbReference type="InterPro" id="IPR006860">
    <property type="entry name" value="FecR"/>
</dbReference>
<protein>
    <recommendedName>
        <fullName evidence="2">FecR protein domain-containing protein</fullName>
    </recommendedName>
</protein>
<reference evidence="3 4" key="1">
    <citation type="submission" date="2015-10" db="EMBL/GenBank/DDBJ databases">
        <title>The world's first case of liver abscess caused by Pannonibacter phragmitetus.</title>
        <authorList>
            <person name="Ming D."/>
            <person name="Wang M."/>
            <person name="Zhou Y."/>
            <person name="Jiang T."/>
            <person name="Hu S."/>
        </authorList>
    </citation>
    <scope>NUCLEOTIDE SEQUENCE [LARGE SCALE GENOMIC DNA]</scope>
    <source>
        <strain evidence="3 4">31801</strain>
    </source>
</reference>
<feature type="signal peptide" evidence="1">
    <location>
        <begin position="1"/>
        <end position="28"/>
    </location>
</feature>
<keyword evidence="1" id="KW-0732">Signal</keyword>
<evidence type="ECO:0000256" key="1">
    <source>
        <dbReference type="SAM" id="SignalP"/>
    </source>
</evidence>
<proteinExistence type="predicted"/>
<gene>
    <name evidence="3" type="ORF">APZ00_24045</name>
</gene>
<accession>A0A0U3P7W2</accession>
<dbReference type="InterPro" id="IPR011250">
    <property type="entry name" value="OMP/PagP_B-barrel"/>
</dbReference>
<evidence type="ECO:0000313" key="4">
    <source>
        <dbReference type="Proteomes" id="UP000064921"/>
    </source>
</evidence>
<evidence type="ECO:0000313" key="3">
    <source>
        <dbReference type="EMBL" id="ALV29734.1"/>
    </source>
</evidence>
<dbReference type="SUPFAM" id="SSF56925">
    <property type="entry name" value="OMPA-like"/>
    <property type="match status" value="1"/>
</dbReference>
<dbReference type="Proteomes" id="UP000064921">
    <property type="component" value="Chromosome"/>
</dbReference>
<name>A0A0U3P7W2_9HYPH</name>
<dbReference type="Gene3D" id="2.40.160.90">
    <property type="match status" value="1"/>
</dbReference>
<dbReference type="KEGG" id="pphr:APZ00_24045"/>
<dbReference type="AlphaFoldDB" id="A0A0U3P7W2"/>
<organism evidence="3 4">
    <name type="scientific">Pannonibacter phragmitetus</name>
    <dbReference type="NCBI Taxonomy" id="121719"/>
    <lineage>
        <taxon>Bacteria</taxon>
        <taxon>Pseudomonadati</taxon>
        <taxon>Pseudomonadota</taxon>
        <taxon>Alphaproteobacteria</taxon>
        <taxon>Hyphomicrobiales</taxon>
        <taxon>Stappiaceae</taxon>
        <taxon>Pannonibacter</taxon>
    </lineage>
</organism>